<keyword evidence="1" id="KW-0472">Membrane</keyword>
<gene>
    <name evidence="2" type="ORF">GCM10010251_92230</name>
</gene>
<protein>
    <submittedName>
        <fullName evidence="2">Uncharacterized protein</fullName>
    </submittedName>
</protein>
<dbReference type="EMBL" id="BMSX01000041">
    <property type="protein sequence ID" value="GGR61089.1"/>
    <property type="molecule type" value="Genomic_DNA"/>
</dbReference>
<keyword evidence="1" id="KW-1133">Transmembrane helix</keyword>
<evidence type="ECO:0000313" key="3">
    <source>
        <dbReference type="Proteomes" id="UP000658320"/>
    </source>
</evidence>
<dbReference type="RefSeq" id="WP_189944031.1">
    <property type="nucleotide sequence ID" value="NZ_BMSX01000041.1"/>
</dbReference>
<name>A0A918FQD4_9ACTN</name>
<comment type="caution">
    <text evidence="2">The sequence shown here is derived from an EMBL/GenBank/DDBJ whole genome shotgun (WGS) entry which is preliminary data.</text>
</comment>
<reference evidence="2" key="1">
    <citation type="journal article" date="2014" name="Int. J. Syst. Evol. Microbiol.">
        <title>Complete genome sequence of Corynebacterium casei LMG S-19264T (=DSM 44701T), isolated from a smear-ripened cheese.</title>
        <authorList>
            <consortium name="US DOE Joint Genome Institute (JGI-PGF)"/>
            <person name="Walter F."/>
            <person name="Albersmeier A."/>
            <person name="Kalinowski J."/>
            <person name="Ruckert C."/>
        </authorList>
    </citation>
    <scope>NUCLEOTIDE SEQUENCE</scope>
    <source>
        <strain evidence="2">JCM 4346</strain>
    </source>
</reference>
<sequence>MNDRIHAGAAALSFALVGATGLVRWAISPVPTRGRHRATVLDDDTLLDELLGPRSAYTEFEHAPGPIRTGFGYCQPCGRNTAGSLNKDGWLCGECLTPAGGDR</sequence>
<accession>A0A918FQD4</accession>
<reference evidence="2" key="2">
    <citation type="submission" date="2020-09" db="EMBL/GenBank/DDBJ databases">
        <authorList>
            <person name="Sun Q."/>
            <person name="Ohkuma M."/>
        </authorList>
    </citation>
    <scope>NUCLEOTIDE SEQUENCE</scope>
    <source>
        <strain evidence="2">JCM 4346</strain>
    </source>
</reference>
<keyword evidence="1" id="KW-0812">Transmembrane</keyword>
<evidence type="ECO:0000313" key="2">
    <source>
        <dbReference type="EMBL" id="GGR61089.1"/>
    </source>
</evidence>
<evidence type="ECO:0000256" key="1">
    <source>
        <dbReference type="SAM" id="Phobius"/>
    </source>
</evidence>
<organism evidence="2 3">
    <name type="scientific">Streptomyces aurantiogriseus</name>
    <dbReference type="NCBI Taxonomy" id="66870"/>
    <lineage>
        <taxon>Bacteria</taxon>
        <taxon>Bacillati</taxon>
        <taxon>Actinomycetota</taxon>
        <taxon>Actinomycetes</taxon>
        <taxon>Kitasatosporales</taxon>
        <taxon>Streptomycetaceae</taxon>
        <taxon>Streptomyces</taxon>
    </lineage>
</organism>
<keyword evidence="3" id="KW-1185">Reference proteome</keyword>
<proteinExistence type="predicted"/>
<dbReference type="AlphaFoldDB" id="A0A918FQD4"/>
<dbReference type="Proteomes" id="UP000658320">
    <property type="component" value="Unassembled WGS sequence"/>
</dbReference>
<feature type="transmembrane region" description="Helical" evidence="1">
    <location>
        <begin position="6"/>
        <end position="27"/>
    </location>
</feature>